<evidence type="ECO:0000256" key="1">
    <source>
        <dbReference type="ARBA" id="ARBA00007626"/>
    </source>
</evidence>
<evidence type="ECO:0000256" key="3">
    <source>
        <dbReference type="PROSITE-ProRule" id="PRU00708"/>
    </source>
</evidence>
<evidence type="ECO:0008006" key="6">
    <source>
        <dbReference type="Google" id="ProtNLM"/>
    </source>
</evidence>
<feature type="repeat" description="PPR" evidence="3">
    <location>
        <begin position="263"/>
        <end position="297"/>
    </location>
</feature>
<accession>A0AAV9CW32</accession>
<feature type="repeat" description="PPR" evidence="3">
    <location>
        <begin position="365"/>
        <end position="399"/>
    </location>
</feature>
<dbReference type="PROSITE" id="PS51375">
    <property type="entry name" value="PPR"/>
    <property type="match status" value="8"/>
</dbReference>
<feature type="repeat" description="PPR" evidence="3">
    <location>
        <begin position="298"/>
        <end position="332"/>
    </location>
</feature>
<dbReference type="InterPro" id="IPR011990">
    <property type="entry name" value="TPR-like_helical_dom_sf"/>
</dbReference>
<protein>
    <recommendedName>
        <fullName evidence="6">Pentatricopeptide repeat-containing protein</fullName>
    </recommendedName>
</protein>
<feature type="repeat" description="PPR" evidence="3">
    <location>
        <begin position="400"/>
        <end position="434"/>
    </location>
</feature>
<feature type="repeat" description="PPR" evidence="3">
    <location>
        <begin position="470"/>
        <end position="504"/>
    </location>
</feature>
<dbReference type="EMBL" id="JAUJYO010000017">
    <property type="protein sequence ID" value="KAK1293115.1"/>
    <property type="molecule type" value="Genomic_DNA"/>
</dbReference>
<name>A0AAV9CW32_ACOCL</name>
<feature type="repeat" description="PPR" evidence="3">
    <location>
        <begin position="570"/>
        <end position="604"/>
    </location>
</feature>
<reference evidence="4" key="1">
    <citation type="journal article" date="2023" name="Nat. Commun.">
        <title>Diploid and tetraploid genomes of Acorus and the evolution of monocots.</title>
        <authorList>
            <person name="Ma L."/>
            <person name="Liu K.W."/>
            <person name="Li Z."/>
            <person name="Hsiao Y.Y."/>
            <person name="Qi Y."/>
            <person name="Fu T."/>
            <person name="Tang G.D."/>
            <person name="Zhang D."/>
            <person name="Sun W.H."/>
            <person name="Liu D.K."/>
            <person name="Li Y."/>
            <person name="Chen G.Z."/>
            <person name="Liu X.D."/>
            <person name="Liao X.Y."/>
            <person name="Jiang Y.T."/>
            <person name="Yu X."/>
            <person name="Hao Y."/>
            <person name="Huang J."/>
            <person name="Zhao X.W."/>
            <person name="Ke S."/>
            <person name="Chen Y.Y."/>
            <person name="Wu W.L."/>
            <person name="Hsu J.L."/>
            <person name="Lin Y.F."/>
            <person name="Huang M.D."/>
            <person name="Li C.Y."/>
            <person name="Huang L."/>
            <person name="Wang Z.W."/>
            <person name="Zhao X."/>
            <person name="Zhong W.Y."/>
            <person name="Peng D.H."/>
            <person name="Ahmad S."/>
            <person name="Lan S."/>
            <person name="Zhang J.S."/>
            <person name="Tsai W.C."/>
            <person name="Van de Peer Y."/>
            <person name="Liu Z.J."/>
        </authorList>
    </citation>
    <scope>NUCLEOTIDE SEQUENCE</scope>
    <source>
        <strain evidence="4">CP</strain>
    </source>
</reference>
<evidence type="ECO:0000256" key="2">
    <source>
        <dbReference type="ARBA" id="ARBA00022737"/>
    </source>
</evidence>
<dbReference type="AlphaFoldDB" id="A0AAV9CW32"/>
<sequence length="693" mass="77930">MSQYKRLKTILHLQESTLGRRGGIFSIQILSRWRNTLSIIEDGYDEMTPTDSNSISPDCGMKSSDFVRRAENEDPIRRMRPMLLKRGWEPSFLNSLGCDLDESMVTQSLNDLFDLSSDAELVFDFFLWFERSSGSVHGIRSVCTMIHLSVLGYKCYIAVRLFHSLVKNNDGGEAWDDLVFGILSETHRGGKTLKIVYSMLFMTYLRENMIDSALKLMLRMKWLGFFPSLRACHALLKVLLESKKFNLACEVLSEIQSHGLPLNVWIISLFIREYCASGDLVSACKLLFEMWDNGAKPDIVCYTIVSDALCKRGLLKEATSLLYKLIQLGISLDSTSTTSLVNGYCKASRLMEAMNVMKACGCAPDTIVYSNFILKFCKDGCMTAAIELLNEMRDRGLRPDSYTYTSIIEGYTREGHVGQAFRYLCEMLKIGVKPTVVTMTVIIRSLSKIGDVQEAEYLFNMMKREGLKPDVVLYNTLIDGCSKEGNLHKAFGIFDIMKADDVTPDVATYNILIHGLANGVTASKTIFDEFVKGGFSPDKFTFTDIISKEKNVHEAFLVWHHMIENGIRPDGFTCSALLNVLCKASRMPEASSLFQKMLDAGVIPDLVLYNTLINGFCSVGDVHDAFRLLEMMAENGVIPDGVTCRVLVRGFEKNGVDNAVEVAAVKIQRIYMKYGIIFNETQYTSMFGWASEK</sequence>
<evidence type="ECO:0000313" key="5">
    <source>
        <dbReference type="Proteomes" id="UP001180020"/>
    </source>
</evidence>
<comment type="similarity">
    <text evidence="1">Belongs to the PPR family. P subfamily.</text>
</comment>
<dbReference type="NCBIfam" id="TIGR00756">
    <property type="entry name" value="PPR"/>
    <property type="match status" value="7"/>
</dbReference>
<dbReference type="Proteomes" id="UP001180020">
    <property type="component" value="Unassembled WGS sequence"/>
</dbReference>
<feature type="repeat" description="PPR" evidence="3">
    <location>
        <begin position="435"/>
        <end position="469"/>
    </location>
</feature>
<dbReference type="Gene3D" id="1.25.40.10">
    <property type="entry name" value="Tetratricopeptide repeat domain"/>
    <property type="match status" value="4"/>
</dbReference>
<feature type="repeat" description="PPR" evidence="3">
    <location>
        <begin position="605"/>
        <end position="639"/>
    </location>
</feature>
<dbReference type="Pfam" id="PF01535">
    <property type="entry name" value="PPR"/>
    <property type="match status" value="4"/>
</dbReference>
<reference evidence="4" key="2">
    <citation type="submission" date="2023-06" db="EMBL/GenBank/DDBJ databases">
        <authorList>
            <person name="Ma L."/>
            <person name="Liu K.-W."/>
            <person name="Li Z."/>
            <person name="Hsiao Y.-Y."/>
            <person name="Qi Y."/>
            <person name="Fu T."/>
            <person name="Tang G."/>
            <person name="Zhang D."/>
            <person name="Sun W.-H."/>
            <person name="Liu D.-K."/>
            <person name="Li Y."/>
            <person name="Chen G.-Z."/>
            <person name="Liu X.-D."/>
            <person name="Liao X.-Y."/>
            <person name="Jiang Y.-T."/>
            <person name="Yu X."/>
            <person name="Hao Y."/>
            <person name="Huang J."/>
            <person name="Zhao X.-W."/>
            <person name="Ke S."/>
            <person name="Chen Y.-Y."/>
            <person name="Wu W.-L."/>
            <person name="Hsu J.-L."/>
            <person name="Lin Y.-F."/>
            <person name="Huang M.-D."/>
            <person name="Li C.-Y."/>
            <person name="Huang L."/>
            <person name="Wang Z.-W."/>
            <person name="Zhao X."/>
            <person name="Zhong W.-Y."/>
            <person name="Peng D.-H."/>
            <person name="Ahmad S."/>
            <person name="Lan S."/>
            <person name="Zhang J.-S."/>
            <person name="Tsai W.-C."/>
            <person name="Van De Peer Y."/>
            <person name="Liu Z.-J."/>
        </authorList>
    </citation>
    <scope>NUCLEOTIDE SEQUENCE</scope>
    <source>
        <strain evidence="4">CP</strain>
        <tissue evidence="4">Leaves</tissue>
    </source>
</reference>
<dbReference type="InterPro" id="IPR002885">
    <property type="entry name" value="PPR_rpt"/>
</dbReference>
<dbReference type="PANTHER" id="PTHR47447:SF23">
    <property type="entry name" value="PENTACOTRIPEPTIDE-REPEAT REGION OF PRORP DOMAIN-CONTAINING PROTEIN"/>
    <property type="match status" value="1"/>
</dbReference>
<dbReference type="PANTHER" id="PTHR47447">
    <property type="entry name" value="OS03G0856100 PROTEIN"/>
    <property type="match status" value="1"/>
</dbReference>
<comment type="caution">
    <text evidence="4">The sequence shown here is derived from an EMBL/GenBank/DDBJ whole genome shotgun (WGS) entry which is preliminary data.</text>
</comment>
<proteinExistence type="inferred from homology"/>
<keyword evidence="2" id="KW-0677">Repeat</keyword>
<dbReference type="Pfam" id="PF13041">
    <property type="entry name" value="PPR_2"/>
    <property type="match status" value="4"/>
</dbReference>
<gene>
    <name evidence="4" type="ORF">QJS10_CPB17g01634</name>
</gene>
<keyword evidence="5" id="KW-1185">Reference proteome</keyword>
<evidence type="ECO:0000313" key="4">
    <source>
        <dbReference type="EMBL" id="KAK1293115.1"/>
    </source>
</evidence>
<organism evidence="4 5">
    <name type="scientific">Acorus calamus</name>
    <name type="common">Sweet flag</name>
    <dbReference type="NCBI Taxonomy" id="4465"/>
    <lineage>
        <taxon>Eukaryota</taxon>
        <taxon>Viridiplantae</taxon>
        <taxon>Streptophyta</taxon>
        <taxon>Embryophyta</taxon>
        <taxon>Tracheophyta</taxon>
        <taxon>Spermatophyta</taxon>
        <taxon>Magnoliopsida</taxon>
        <taxon>Liliopsida</taxon>
        <taxon>Acoraceae</taxon>
        <taxon>Acorus</taxon>
    </lineage>
</organism>